<proteinExistence type="inferred from homology"/>
<dbReference type="Gene3D" id="2.40.30.170">
    <property type="match status" value="1"/>
</dbReference>
<dbReference type="PANTHER" id="PTHR30469">
    <property type="entry name" value="MULTIDRUG RESISTANCE PROTEIN MDTA"/>
    <property type="match status" value="1"/>
</dbReference>
<keyword evidence="2" id="KW-0472">Membrane</keyword>
<dbReference type="Gene3D" id="2.40.420.20">
    <property type="match status" value="1"/>
</dbReference>
<dbReference type="EMBL" id="CP136051">
    <property type="protein sequence ID" value="WOK05827.1"/>
    <property type="molecule type" value="Genomic_DNA"/>
</dbReference>
<dbReference type="Pfam" id="PF25954">
    <property type="entry name" value="Beta-barrel_RND_2"/>
    <property type="match status" value="1"/>
</dbReference>
<feature type="domain" description="Multidrug resistance protein MdtA-like C-terminal permuted SH3" evidence="4">
    <location>
        <begin position="297"/>
        <end position="337"/>
    </location>
</feature>
<evidence type="ECO:0000259" key="3">
    <source>
        <dbReference type="Pfam" id="PF25954"/>
    </source>
</evidence>
<evidence type="ECO:0000313" key="6">
    <source>
        <dbReference type="EMBL" id="WOK05827.1"/>
    </source>
</evidence>
<dbReference type="Gene3D" id="2.40.50.100">
    <property type="match status" value="1"/>
</dbReference>
<organism evidence="6 7">
    <name type="scientific">Imperialibacter roseus</name>
    <dbReference type="NCBI Taxonomy" id="1324217"/>
    <lineage>
        <taxon>Bacteria</taxon>
        <taxon>Pseudomonadati</taxon>
        <taxon>Bacteroidota</taxon>
        <taxon>Cytophagia</taxon>
        <taxon>Cytophagales</taxon>
        <taxon>Flammeovirgaceae</taxon>
        <taxon>Imperialibacter</taxon>
    </lineage>
</organism>
<dbReference type="InterPro" id="IPR058792">
    <property type="entry name" value="Beta-barrel_RND_2"/>
</dbReference>
<feature type="domain" description="CusB-like beta-barrel" evidence="3">
    <location>
        <begin position="203"/>
        <end position="273"/>
    </location>
</feature>
<keyword evidence="2" id="KW-1133">Transmembrane helix</keyword>
<dbReference type="Proteomes" id="UP001302349">
    <property type="component" value="Chromosome"/>
</dbReference>
<comment type="similarity">
    <text evidence="1">Belongs to the membrane fusion protein (MFP) (TC 8.A.1) family.</text>
</comment>
<keyword evidence="7" id="KW-1185">Reference proteome</keyword>
<reference evidence="6 7" key="1">
    <citation type="journal article" date="2023" name="Microbiol. Resour. Announc.">
        <title>Complete Genome Sequence of Imperialibacter roseus strain P4T.</title>
        <authorList>
            <person name="Tizabi D.R."/>
            <person name="Bachvaroff T."/>
            <person name="Hill R.T."/>
        </authorList>
    </citation>
    <scope>NUCLEOTIDE SEQUENCE [LARGE SCALE GENOMIC DNA]</scope>
    <source>
        <strain evidence="6 7">P4T</strain>
    </source>
</reference>
<dbReference type="InterPro" id="IPR058627">
    <property type="entry name" value="MdtA-like_C"/>
</dbReference>
<gene>
    <name evidence="6" type="ORF">RT717_22390</name>
</gene>
<accession>A0ABZ0IQH0</accession>
<dbReference type="InterPro" id="IPR006143">
    <property type="entry name" value="RND_pump_MFP"/>
</dbReference>
<evidence type="ECO:0000256" key="1">
    <source>
        <dbReference type="ARBA" id="ARBA00009477"/>
    </source>
</evidence>
<feature type="domain" description="CzcB-like barrel-sandwich hybrid" evidence="5">
    <location>
        <begin position="73"/>
        <end position="197"/>
    </location>
</feature>
<name>A0ABZ0IQH0_9BACT</name>
<feature type="transmembrane region" description="Helical" evidence="2">
    <location>
        <begin position="5"/>
        <end position="22"/>
    </location>
</feature>
<evidence type="ECO:0000259" key="4">
    <source>
        <dbReference type="Pfam" id="PF25967"/>
    </source>
</evidence>
<dbReference type="NCBIfam" id="TIGR01730">
    <property type="entry name" value="RND_mfp"/>
    <property type="match status" value="1"/>
</dbReference>
<dbReference type="InterPro" id="IPR058647">
    <property type="entry name" value="BSH_CzcB-like"/>
</dbReference>
<evidence type="ECO:0000256" key="2">
    <source>
        <dbReference type="SAM" id="Phobius"/>
    </source>
</evidence>
<evidence type="ECO:0000313" key="7">
    <source>
        <dbReference type="Proteomes" id="UP001302349"/>
    </source>
</evidence>
<keyword evidence="2" id="KW-0812">Transmembrane</keyword>
<dbReference type="RefSeq" id="WP_317488579.1">
    <property type="nucleotide sequence ID" value="NZ_CP136051.1"/>
</dbReference>
<dbReference type="Pfam" id="PF25967">
    <property type="entry name" value="RND-MFP_C"/>
    <property type="match status" value="1"/>
</dbReference>
<protein>
    <submittedName>
        <fullName evidence="6">Efflux RND transporter periplasmic adaptor subunit</fullName>
    </submittedName>
</protein>
<sequence length="352" mass="37780">MKKIIINIVVVLAIIGGIVWVLKGNKEEAAALTSLAQQSNGYVAVRVEKAKLESLKDGFAAFGNFEPTRELTFVSEISGRVVSINVEKGDKISRSQTMATLDHELLQNEVVASEAAFKKMKADLEKYEKLAEGGAITSQQLEDAKLGYTNADLRLKNAKRKLQDSSIKAPFAGTVNARYIEVGSYLNAGAKMFDIVDVSKLKLVVKVTEAQVFEIQKGMAVTVFSDILPNKTFDGKVTFIGVKADASLNYPVEIEVNNSSDQLKAGMYAQALFGTGDATPQLTVTRNAIIGSLEQAQVYVNEGNKAVLRSVTTGGSVGERVAIVAGLKEGESVITSGQINLSNGDVIEVLQN</sequence>
<dbReference type="SUPFAM" id="SSF111369">
    <property type="entry name" value="HlyD-like secretion proteins"/>
    <property type="match status" value="1"/>
</dbReference>
<dbReference type="PANTHER" id="PTHR30469:SF15">
    <property type="entry name" value="HLYD FAMILY OF SECRETION PROTEINS"/>
    <property type="match status" value="1"/>
</dbReference>
<dbReference type="Gene3D" id="1.10.287.470">
    <property type="entry name" value="Helix hairpin bin"/>
    <property type="match status" value="1"/>
</dbReference>
<dbReference type="Pfam" id="PF25973">
    <property type="entry name" value="BSH_CzcB"/>
    <property type="match status" value="1"/>
</dbReference>
<evidence type="ECO:0000259" key="5">
    <source>
        <dbReference type="Pfam" id="PF25973"/>
    </source>
</evidence>